<dbReference type="AlphaFoldDB" id="A0A060R6R5"/>
<keyword evidence="2" id="KW-1185">Reference proteome</keyword>
<sequence>MKIAKETTVAFTGYRTAKILRSSNEPDILQTIATELDKTVLCLHKQAYTTFLSGMSEGFDLFAAEAVLRARMKHPEIRLIAVIPFQGQELGYSDRDKERYKIIYELANEVIYTDESYNERAYLDRNDFLLDNSSVVVCYYDGQRGGTMYTVNRAKLRALPIINLHK</sequence>
<dbReference type="PANTHER" id="PTHR38440">
    <property type="entry name" value="UPF0398 PROTEIN YPSA"/>
    <property type="match status" value="1"/>
</dbReference>
<dbReference type="STRING" id="1433126.BN938_0701"/>
<gene>
    <name evidence="1" type="ORF">BN938_0701</name>
</gene>
<accession>A0A060R6R5</accession>
<protein>
    <recommendedName>
        <fullName evidence="3">DUF1273 domain-containing protein</fullName>
    </recommendedName>
</protein>
<name>A0A060R6R5_9BACT</name>
<organism evidence="1 2">
    <name type="scientific">Mucinivorans hirudinis</name>
    <dbReference type="NCBI Taxonomy" id="1433126"/>
    <lineage>
        <taxon>Bacteria</taxon>
        <taxon>Pseudomonadati</taxon>
        <taxon>Bacteroidota</taxon>
        <taxon>Bacteroidia</taxon>
        <taxon>Bacteroidales</taxon>
        <taxon>Rikenellaceae</taxon>
        <taxon>Mucinivorans</taxon>
    </lineage>
</organism>
<dbReference type="eggNOG" id="COG4474">
    <property type="taxonomic scope" value="Bacteria"/>
</dbReference>
<dbReference type="EMBL" id="HG934468">
    <property type="protein sequence ID" value="CDN30806.1"/>
    <property type="molecule type" value="Genomic_DNA"/>
</dbReference>
<dbReference type="HOGENOM" id="CLU_108363_1_0_10"/>
<evidence type="ECO:0000313" key="2">
    <source>
        <dbReference type="Proteomes" id="UP000027616"/>
    </source>
</evidence>
<dbReference type="KEGG" id="rbc:BN938_0701"/>
<dbReference type="OrthoDB" id="1795759at2"/>
<dbReference type="Pfam" id="PF06908">
    <property type="entry name" value="YpsA"/>
    <property type="match status" value="1"/>
</dbReference>
<reference evidence="1 2" key="1">
    <citation type="journal article" date="2015" name="Genome Announc.">
        <title>Complete Genome Sequence of the Novel Leech Symbiont Mucinivorans hirudinis M3T.</title>
        <authorList>
            <person name="Nelson M.C."/>
            <person name="Bomar L."/>
            <person name="Graf J."/>
        </authorList>
    </citation>
    <scope>NUCLEOTIDE SEQUENCE [LARGE SCALE GENOMIC DNA]</scope>
    <source>
        <strain evidence="2">M3</strain>
    </source>
</reference>
<dbReference type="Proteomes" id="UP000027616">
    <property type="component" value="Chromosome I"/>
</dbReference>
<proteinExistence type="predicted"/>
<dbReference type="SUPFAM" id="SSF102405">
    <property type="entry name" value="MCP/YpsA-like"/>
    <property type="match status" value="1"/>
</dbReference>
<dbReference type="PANTHER" id="PTHR38440:SF1">
    <property type="entry name" value="UPF0398 PROTEIN SPR0331"/>
    <property type="match status" value="1"/>
</dbReference>
<dbReference type="InterPro" id="IPR010697">
    <property type="entry name" value="YspA"/>
</dbReference>
<dbReference type="Gene3D" id="3.40.50.450">
    <property type="match status" value="1"/>
</dbReference>
<evidence type="ECO:0000313" key="1">
    <source>
        <dbReference type="EMBL" id="CDN30806.1"/>
    </source>
</evidence>
<evidence type="ECO:0008006" key="3">
    <source>
        <dbReference type="Google" id="ProtNLM"/>
    </source>
</evidence>